<organism evidence="2 3">
    <name type="scientific">Desulfobulbus oralis</name>
    <dbReference type="NCBI Taxonomy" id="1986146"/>
    <lineage>
        <taxon>Bacteria</taxon>
        <taxon>Pseudomonadati</taxon>
        <taxon>Thermodesulfobacteriota</taxon>
        <taxon>Desulfobulbia</taxon>
        <taxon>Desulfobulbales</taxon>
        <taxon>Desulfobulbaceae</taxon>
        <taxon>Desulfobulbus</taxon>
    </lineage>
</organism>
<dbReference type="RefSeq" id="WP_104935585.1">
    <property type="nucleotide sequence ID" value="NZ_CP021255.1"/>
</dbReference>
<feature type="region of interest" description="Disordered" evidence="1">
    <location>
        <begin position="34"/>
        <end position="363"/>
    </location>
</feature>
<feature type="compositionally biased region" description="Polar residues" evidence="1">
    <location>
        <begin position="38"/>
        <end position="52"/>
    </location>
</feature>
<feature type="compositionally biased region" description="Low complexity" evidence="1">
    <location>
        <begin position="327"/>
        <end position="338"/>
    </location>
</feature>
<feature type="compositionally biased region" description="Low complexity" evidence="1">
    <location>
        <begin position="79"/>
        <end position="93"/>
    </location>
</feature>
<feature type="compositionally biased region" description="Basic and acidic residues" evidence="1">
    <location>
        <begin position="245"/>
        <end position="259"/>
    </location>
</feature>
<gene>
    <name evidence="2" type="ORF">CAY53_01170</name>
</gene>
<feature type="compositionally biased region" description="Basic and acidic residues" evidence="1">
    <location>
        <begin position="144"/>
        <end position="168"/>
    </location>
</feature>
<reference evidence="2 3" key="1">
    <citation type="journal article" date="2018" name="MBio">
        <title>Insights into the evolution of host association through the isolation and characterization of a novel human periodontal pathobiont, Desulfobulbus oralis.</title>
        <authorList>
            <person name="Cross K.L."/>
            <person name="Chirania P."/>
            <person name="Xiong W."/>
            <person name="Beall C.J."/>
            <person name="Elkins J.G."/>
            <person name="Giannone R.J."/>
            <person name="Griffen A.L."/>
            <person name="Guss A.M."/>
            <person name="Hettich R.L."/>
            <person name="Joshi S.S."/>
            <person name="Mokrzan E.M."/>
            <person name="Martin R.K."/>
            <person name="Zhulin I.B."/>
            <person name="Leys E.J."/>
            <person name="Podar M."/>
        </authorList>
    </citation>
    <scope>NUCLEOTIDE SEQUENCE [LARGE SCALE GENOMIC DNA]</scope>
    <source>
        <strain evidence="2 3">ORNL</strain>
    </source>
</reference>
<feature type="compositionally biased region" description="Basic and acidic residues" evidence="1">
    <location>
        <begin position="273"/>
        <end position="286"/>
    </location>
</feature>
<dbReference type="KEGG" id="deo:CAY53_01170"/>
<feature type="compositionally biased region" description="Basic and acidic residues" evidence="1">
    <location>
        <begin position="339"/>
        <end position="357"/>
    </location>
</feature>
<feature type="compositionally biased region" description="Basic and acidic residues" evidence="1">
    <location>
        <begin position="185"/>
        <end position="213"/>
    </location>
</feature>
<dbReference type="Proteomes" id="UP000239867">
    <property type="component" value="Chromosome"/>
</dbReference>
<name>A0A2L1GKR4_9BACT</name>
<sequence length="488" mass="52977">MHIHCTHKRALTLLCALALIFLLPGTGLGVSGWGNAPERNTNSNTEPHSGQRTTEDSQSESESGTVDETTIPVPGSGSKAPKAAEADAAQAQPGRSSERVLESKSTSESERRTDTERKETIIVPEDRRQNAAQPQEGPAQGGNGEKERITRESTNSEKDKASLREETRIIVPEQAGPETQNPEARQSEEQQKGITEERRQSDREEKTRQEERTTVLPPAEAGRAEGSARGKGVYLRELIPLTRMPPKDNGEAAPEEVKADGSAQPAERPAQPGEEKEAAKLEDTRKKAVPSEAGQKEAKGHIEKAKAERAREEPAQTKAEKGKTEKAPAQPEPAGAEKAGAERGKAERKNARPKIGEPLRIPPEAVKTGNLDFLEGCWQGTRPEYYSKRTVEECFCFGPGGQTGKRRIIDPAGGRSCIGATRANLNKNGVLSVTSQKGYCDDGVNWGQAEMLCHGEGQSTPCSWVFRDAQGGRQAYRIPFVRVRACGR</sequence>
<evidence type="ECO:0000313" key="3">
    <source>
        <dbReference type="Proteomes" id="UP000239867"/>
    </source>
</evidence>
<evidence type="ECO:0000313" key="2">
    <source>
        <dbReference type="EMBL" id="AVD70262.1"/>
    </source>
</evidence>
<feature type="compositionally biased region" description="Basic and acidic residues" evidence="1">
    <location>
        <begin position="294"/>
        <end position="326"/>
    </location>
</feature>
<feature type="compositionally biased region" description="Basic and acidic residues" evidence="1">
    <location>
        <begin position="96"/>
        <end position="129"/>
    </location>
</feature>
<protein>
    <submittedName>
        <fullName evidence="2">Uncharacterized protein</fullName>
    </submittedName>
</protein>
<keyword evidence="3" id="KW-1185">Reference proteome</keyword>
<dbReference type="EMBL" id="CP021255">
    <property type="protein sequence ID" value="AVD70262.1"/>
    <property type="molecule type" value="Genomic_DNA"/>
</dbReference>
<accession>A0A2L1GKR4</accession>
<evidence type="ECO:0000256" key="1">
    <source>
        <dbReference type="SAM" id="MobiDB-lite"/>
    </source>
</evidence>
<dbReference type="AlphaFoldDB" id="A0A2L1GKR4"/>
<proteinExistence type="predicted"/>